<evidence type="ECO:0000256" key="7">
    <source>
        <dbReference type="PROSITE-ProRule" id="PRU00169"/>
    </source>
</evidence>
<dbReference type="SUPFAM" id="SSF55874">
    <property type="entry name" value="ATPase domain of HSP90 chaperone/DNA topoisomerase II/histidine kinase"/>
    <property type="match status" value="1"/>
</dbReference>
<evidence type="ECO:0000256" key="4">
    <source>
        <dbReference type="ARBA" id="ARBA00022679"/>
    </source>
</evidence>
<dbReference type="InterPro" id="IPR011006">
    <property type="entry name" value="CheY-like_superfamily"/>
</dbReference>
<keyword evidence="6" id="KW-0902">Two-component regulatory system</keyword>
<organism evidence="10 11">
    <name type="scientific">Paraglaciecola algarum</name>
    <dbReference type="NCBI Taxonomy" id="3050085"/>
    <lineage>
        <taxon>Bacteria</taxon>
        <taxon>Pseudomonadati</taxon>
        <taxon>Pseudomonadota</taxon>
        <taxon>Gammaproteobacteria</taxon>
        <taxon>Alteromonadales</taxon>
        <taxon>Alteromonadaceae</taxon>
        <taxon>Paraglaciecola</taxon>
    </lineage>
</organism>
<evidence type="ECO:0000313" key="11">
    <source>
        <dbReference type="Proteomes" id="UP001521137"/>
    </source>
</evidence>
<evidence type="ECO:0000256" key="5">
    <source>
        <dbReference type="ARBA" id="ARBA00022777"/>
    </source>
</evidence>
<dbReference type="SMART" id="SM00448">
    <property type="entry name" value="REC"/>
    <property type="match status" value="1"/>
</dbReference>
<dbReference type="InterPro" id="IPR036097">
    <property type="entry name" value="HisK_dim/P_sf"/>
</dbReference>
<dbReference type="SUPFAM" id="SSF55781">
    <property type="entry name" value="GAF domain-like"/>
    <property type="match status" value="1"/>
</dbReference>
<feature type="modified residue" description="4-aspartylphosphate" evidence="7">
    <location>
        <position position="615"/>
    </location>
</feature>
<dbReference type="SUPFAM" id="SSF47384">
    <property type="entry name" value="Homodimeric domain of signal transducing histidine kinase"/>
    <property type="match status" value="1"/>
</dbReference>
<evidence type="ECO:0000256" key="1">
    <source>
        <dbReference type="ARBA" id="ARBA00000085"/>
    </source>
</evidence>
<evidence type="ECO:0000259" key="8">
    <source>
        <dbReference type="PROSITE" id="PS50109"/>
    </source>
</evidence>
<dbReference type="PROSITE" id="PS50109">
    <property type="entry name" value="HIS_KIN"/>
    <property type="match status" value="1"/>
</dbReference>
<feature type="domain" description="Histidine kinase" evidence="8">
    <location>
        <begin position="316"/>
        <end position="537"/>
    </location>
</feature>
<dbReference type="Gene3D" id="3.40.50.2300">
    <property type="match status" value="1"/>
</dbReference>
<dbReference type="Gene3D" id="3.30.565.10">
    <property type="entry name" value="Histidine kinase-like ATPase, C-terminal domain"/>
    <property type="match status" value="1"/>
</dbReference>
<accession>A0ABS9D751</accession>
<dbReference type="EMBL" id="JAKGAS010000002">
    <property type="protein sequence ID" value="MCF2947649.1"/>
    <property type="molecule type" value="Genomic_DNA"/>
</dbReference>
<evidence type="ECO:0000256" key="2">
    <source>
        <dbReference type="ARBA" id="ARBA00012438"/>
    </source>
</evidence>
<dbReference type="Gene3D" id="1.10.287.130">
    <property type="match status" value="1"/>
</dbReference>
<dbReference type="CDD" id="cd16922">
    <property type="entry name" value="HATPase_EvgS-ArcB-TorS-like"/>
    <property type="match status" value="1"/>
</dbReference>
<dbReference type="SMART" id="SM00388">
    <property type="entry name" value="HisKA"/>
    <property type="match status" value="1"/>
</dbReference>
<keyword evidence="4" id="KW-0808">Transferase</keyword>
<dbReference type="InterPro" id="IPR001789">
    <property type="entry name" value="Sig_transdc_resp-reg_receiver"/>
</dbReference>
<dbReference type="Pfam" id="PF02518">
    <property type="entry name" value="HATPase_c"/>
    <property type="match status" value="1"/>
</dbReference>
<dbReference type="RefSeq" id="WP_235311168.1">
    <property type="nucleotide sequence ID" value="NZ_JAKGAS010000002.1"/>
</dbReference>
<dbReference type="InterPro" id="IPR029016">
    <property type="entry name" value="GAF-like_dom_sf"/>
</dbReference>
<dbReference type="SMART" id="SM00387">
    <property type="entry name" value="HATPase_c"/>
    <property type="match status" value="1"/>
</dbReference>
<reference evidence="10 11" key="1">
    <citation type="submission" date="2022-01" db="EMBL/GenBank/DDBJ databases">
        <title>Paraglaciecola sp. G1-23.</title>
        <authorList>
            <person name="Jin M.S."/>
            <person name="Han D.M."/>
            <person name="Kim H.M."/>
            <person name="Jeon C.O."/>
        </authorList>
    </citation>
    <scope>NUCLEOTIDE SEQUENCE [LARGE SCALE GENOMIC DNA]</scope>
    <source>
        <strain evidence="10 11">G1-23</strain>
    </source>
</reference>
<proteinExistence type="predicted"/>
<protein>
    <recommendedName>
        <fullName evidence="2">histidine kinase</fullName>
        <ecNumber evidence="2">2.7.13.3</ecNumber>
    </recommendedName>
</protein>
<dbReference type="Pfam" id="PF01590">
    <property type="entry name" value="GAF"/>
    <property type="match status" value="1"/>
</dbReference>
<evidence type="ECO:0000259" key="9">
    <source>
        <dbReference type="PROSITE" id="PS50110"/>
    </source>
</evidence>
<keyword evidence="3 7" id="KW-0597">Phosphoprotein</keyword>
<feature type="domain" description="Response regulatory" evidence="9">
    <location>
        <begin position="561"/>
        <end position="683"/>
    </location>
</feature>
<dbReference type="InterPro" id="IPR003018">
    <property type="entry name" value="GAF"/>
</dbReference>
<dbReference type="Gene3D" id="3.30.450.20">
    <property type="entry name" value="PAS domain"/>
    <property type="match status" value="1"/>
</dbReference>
<dbReference type="Pfam" id="PF00072">
    <property type="entry name" value="Response_reg"/>
    <property type="match status" value="1"/>
</dbReference>
<sequence length="683" mass="76610">MLHLNKLYKITSDNTLSFEQKISLLLTFGAEFFGLQLGIISQINDDCYTIKYAISPENALEAGTTFNVNSTYCIHTLKANEPKSFHHAGKSEIAQHPCYLDFGLESYIGAPLEVEGQKYGTLNFSSAEPKEKPFSLEEHEFIDLLSHWIGNEIARNKHISQLRKQKKRLIDQQNILNEIGKLAGVGAWEMDLVNQKLHWSESTRLIHDVDENYTPQLDTAINFYKPGDNRLRIQAIVEKAMLDGSDFSDVFEIITYTGKSKWVAAQGRAELEDGKCVRLYGAFQDITEQVFYREQLEKRHQELTSALEARSTFLANMSHEIRTPINGVIGSLQVMDKSGLNEKQQHFINLAQDSADSLLAQINDVLDFAKIDSNQVELENTPFAINELLNKCVQVYAIAAQKKSIQLISNFASTENITVIADQTRIRQIYTNLISNAIKFTLHGKIEIISSIKLTENNRAILKLDVSDSGIGMSEQQTQKLFLPFRQADISTTRKFGGTGLGLSISQSLAKLMGGKVTVQSQEGEGSIFSVELELEIQQGNIKQKIHAPTEISNKDLSQLKVLIVEDNDINQIVVSEMLNLRRISNDIAADGLEALAQIESEAKLGRYYDLILMDCQMPNMDGYQTTENIRKLNSLAANVPIIALTANSMKGDKEKCLASGMNDYLTKPLKQETLYSMIEKYA</sequence>
<dbReference type="EC" id="2.7.13.3" evidence="2"/>
<dbReference type="InterPro" id="IPR005467">
    <property type="entry name" value="His_kinase_dom"/>
</dbReference>
<dbReference type="PRINTS" id="PR00344">
    <property type="entry name" value="BCTRLSENSOR"/>
</dbReference>
<dbReference type="SUPFAM" id="SSF55785">
    <property type="entry name" value="PYP-like sensor domain (PAS domain)"/>
    <property type="match status" value="1"/>
</dbReference>
<name>A0ABS9D751_9ALTE</name>
<dbReference type="CDD" id="cd17546">
    <property type="entry name" value="REC_hyHK_CKI1_RcsC-like"/>
    <property type="match status" value="1"/>
</dbReference>
<dbReference type="Pfam" id="PF00512">
    <property type="entry name" value="HisKA"/>
    <property type="match status" value="1"/>
</dbReference>
<keyword evidence="11" id="KW-1185">Reference proteome</keyword>
<dbReference type="InterPro" id="IPR035965">
    <property type="entry name" value="PAS-like_dom_sf"/>
</dbReference>
<comment type="caution">
    <text evidence="10">The sequence shown here is derived from an EMBL/GenBank/DDBJ whole genome shotgun (WGS) entry which is preliminary data.</text>
</comment>
<dbReference type="Proteomes" id="UP001521137">
    <property type="component" value="Unassembled WGS sequence"/>
</dbReference>
<dbReference type="InterPro" id="IPR004358">
    <property type="entry name" value="Sig_transdc_His_kin-like_C"/>
</dbReference>
<dbReference type="Gene3D" id="3.30.450.40">
    <property type="match status" value="1"/>
</dbReference>
<keyword evidence="5" id="KW-0418">Kinase</keyword>
<dbReference type="PROSITE" id="PS50110">
    <property type="entry name" value="RESPONSE_REGULATORY"/>
    <property type="match status" value="1"/>
</dbReference>
<dbReference type="SUPFAM" id="SSF52172">
    <property type="entry name" value="CheY-like"/>
    <property type="match status" value="1"/>
</dbReference>
<evidence type="ECO:0000256" key="6">
    <source>
        <dbReference type="ARBA" id="ARBA00023012"/>
    </source>
</evidence>
<comment type="catalytic activity">
    <reaction evidence="1">
        <text>ATP + protein L-histidine = ADP + protein N-phospho-L-histidine.</text>
        <dbReference type="EC" id="2.7.13.3"/>
    </reaction>
</comment>
<dbReference type="InterPro" id="IPR003594">
    <property type="entry name" value="HATPase_dom"/>
</dbReference>
<dbReference type="PANTHER" id="PTHR45339:SF1">
    <property type="entry name" value="HYBRID SIGNAL TRANSDUCTION HISTIDINE KINASE J"/>
    <property type="match status" value="1"/>
</dbReference>
<dbReference type="CDD" id="cd00082">
    <property type="entry name" value="HisKA"/>
    <property type="match status" value="1"/>
</dbReference>
<evidence type="ECO:0000313" key="10">
    <source>
        <dbReference type="EMBL" id="MCF2947649.1"/>
    </source>
</evidence>
<dbReference type="InterPro" id="IPR003661">
    <property type="entry name" value="HisK_dim/P_dom"/>
</dbReference>
<evidence type="ECO:0000256" key="3">
    <source>
        <dbReference type="ARBA" id="ARBA00022553"/>
    </source>
</evidence>
<gene>
    <name evidence="10" type="ORF">L0668_05990</name>
</gene>
<dbReference type="InterPro" id="IPR036890">
    <property type="entry name" value="HATPase_C_sf"/>
</dbReference>
<dbReference type="PANTHER" id="PTHR45339">
    <property type="entry name" value="HYBRID SIGNAL TRANSDUCTION HISTIDINE KINASE J"/>
    <property type="match status" value="1"/>
</dbReference>